<gene>
    <name evidence="1" type="ORF">METZ01_LOCUS302297</name>
</gene>
<reference evidence="1" key="1">
    <citation type="submission" date="2018-05" db="EMBL/GenBank/DDBJ databases">
        <authorList>
            <person name="Lanie J.A."/>
            <person name="Ng W.-L."/>
            <person name="Kazmierczak K.M."/>
            <person name="Andrzejewski T.M."/>
            <person name="Davidsen T.M."/>
            <person name="Wayne K.J."/>
            <person name="Tettelin H."/>
            <person name="Glass J.I."/>
            <person name="Rusch D."/>
            <person name="Podicherti R."/>
            <person name="Tsui H.-C.T."/>
            <person name="Winkler M.E."/>
        </authorList>
    </citation>
    <scope>NUCLEOTIDE SEQUENCE</scope>
</reference>
<dbReference type="AlphaFoldDB" id="A0A382MKD4"/>
<proteinExistence type="predicted"/>
<dbReference type="SUPFAM" id="SSF140663">
    <property type="entry name" value="TTHA0068-like"/>
    <property type="match status" value="1"/>
</dbReference>
<dbReference type="Gene3D" id="1.10.3450.10">
    <property type="entry name" value="TTHA0068-like"/>
    <property type="match status" value="1"/>
</dbReference>
<dbReference type="Pfam" id="PF03745">
    <property type="entry name" value="DUF309"/>
    <property type="match status" value="1"/>
</dbReference>
<sequence length="174" mass="20143">MLGIHNNKDSVVGITQPVPFNPDIRRYCPNRDFPSYRYVPRLTPHPAKDPDGHSYRKDSEDIICSVYDASAWSENIDYLYGVDLFNFAYWWEAHEAWEGGWASATGDQKLFLQGMIQISAALIKWNVKQFRGMRSLSTSGREKLQKISVENKNFMGVDISQFMKRLDLFFSLPH</sequence>
<dbReference type="PANTHER" id="PTHR34796:SF1">
    <property type="entry name" value="EXPRESSED PROTEIN"/>
    <property type="match status" value="1"/>
</dbReference>
<dbReference type="InterPro" id="IPR023203">
    <property type="entry name" value="TTHA0068_sf"/>
</dbReference>
<feature type="non-terminal residue" evidence="1">
    <location>
        <position position="174"/>
    </location>
</feature>
<organism evidence="1">
    <name type="scientific">marine metagenome</name>
    <dbReference type="NCBI Taxonomy" id="408172"/>
    <lineage>
        <taxon>unclassified sequences</taxon>
        <taxon>metagenomes</taxon>
        <taxon>ecological metagenomes</taxon>
    </lineage>
</organism>
<dbReference type="PANTHER" id="PTHR34796">
    <property type="entry name" value="EXPRESSED PROTEIN"/>
    <property type="match status" value="1"/>
</dbReference>
<accession>A0A382MKD4</accession>
<evidence type="ECO:0008006" key="2">
    <source>
        <dbReference type="Google" id="ProtNLM"/>
    </source>
</evidence>
<dbReference type="InterPro" id="IPR005500">
    <property type="entry name" value="DUF309"/>
</dbReference>
<dbReference type="EMBL" id="UINC01094310">
    <property type="protein sequence ID" value="SVC49443.1"/>
    <property type="molecule type" value="Genomic_DNA"/>
</dbReference>
<evidence type="ECO:0000313" key="1">
    <source>
        <dbReference type="EMBL" id="SVC49443.1"/>
    </source>
</evidence>
<protein>
    <recommendedName>
        <fullName evidence="2">DUF309 domain-containing protein</fullName>
    </recommendedName>
</protein>
<name>A0A382MKD4_9ZZZZ</name>